<organism evidence="5 6">
    <name type="scientific">Candidatus Galacturonatibacter soehngenii</name>
    <dbReference type="NCBI Taxonomy" id="2307010"/>
    <lineage>
        <taxon>Bacteria</taxon>
        <taxon>Bacillati</taxon>
        <taxon>Bacillota</taxon>
        <taxon>Clostridia</taxon>
        <taxon>Lachnospirales</taxon>
        <taxon>Lachnospiraceae</taxon>
        <taxon>Candidatus Galacturonatibacter</taxon>
    </lineage>
</organism>
<evidence type="ECO:0000313" key="6">
    <source>
        <dbReference type="Proteomes" id="UP000461768"/>
    </source>
</evidence>
<dbReference type="Proteomes" id="UP000461768">
    <property type="component" value="Unassembled WGS sequence"/>
</dbReference>
<comment type="caution">
    <text evidence="5">The sequence shown here is derived from an EMBL/GenBank/DDBJ whole genome shotgun (WGS) entry which is preliminary data.</text>
</comment>
<dbReference type="PANTHER" id="PTHR22604:SF105">
    <property type="entry name" value="TRANS-1,2-DIHYDROBENZENE-1,2-DIOL DEHYDROGENASE"/>
    <property type="match status" value="1"/>
</dbReference>
<evidence type="ECO:0000256" key="2">
    <source>
        <dbReference type="ARBA" id="ARBA00023002"/>
    </source>
</evidence>
<proteinExistence type="inferred from homology"/>
<dbReference type="InterPro" id="IPR055170">
    <property type="entry name" value="GFO_IDH_MocA-like_dom"/>
</dbReference>
<feature type="domain" description="Gfo/Idh/MocA-like oxidoreductase N-terminal" evidence="3">
    <location>
        <begin position="6"/>
        <end position="126"/>
    </location>
</feature>
<comment type="similarity">
    <text evidence="1">Belongs to the Gfo/Idh/MocA family.</text>
</comment>
<dbReference type="RefSeq" id="WP_151144539.1">
    <property type="nucleotide sequence ID" value="NZ_WAGX01000005.1"/>
</dbReference>
<dbReference type="Gene3D" id="3.40.50.720">
    <property type="entry name" value="NAD(P)-binding Rossmann-like Domain"/>
    <property type="match status" value="1"/>
</dbReference>
<name>A0A7V7UBG1_9FIRM</name>
<evidence type="ECO:0000259" key="3">
    <source>
        <dbReference type="Pfam" id="PF01408"/>
    </source>
</evidence>
<evidence type="ECO:0000256" key="1">
    <source>
        <dbReference type="ARBA" id="ARBA00010928"/>
    </source>
</evidence>
<evidence type="ECO:0000259" key="4">
    <source>
        <dbReference type="Pfam" id="PF22725"/>
    </source>
</evidence>
<sequence length="325" mass="35974">MSKSIVNWGVIGCAGIAESSVIPGILSANNAKLYALSSRGGGEKLESFKEKFNPVKTYTSYEEMLDDPEIDAIYIPLPNGLHCEWTIKAAEKKKHILCEKPLGVSADEVLKMKEAADKNQVFLMEAFAYRHSPLTKKVKSLVEEGAIGNLKFIESHFSYFMNREKDVRLDDALFGGATYDVGCYNLNIIRHIAGGEPTKIYATGEIGETNVDVSSCIVMDFEGGLKAVSYCAFNSAKRSEYTIVGDTGVIHVPVQFNTKGDIKILVTTQSGVEEIMVNCPHNYMLEVEQLGRCILEGEKPLITFEDSYNNAKVIDEALRQIFDKK</sequence>
<dbReference type="GO" id="GO:0016491">
    <property type="term" value="F:oxidoreductase activity"/>
    <property type="evidence" value="ECO:0007669"/>
    <property type="project" value="UniProtKB-KW"/>
</dbReference>
<dbReference type="Pfam" id="PF01408">
    <property type="entry name" value="GFO_IDH_MocA"/>
    <property type="match status" value="1"/>
</dbReference>
<reference evidence="5 6" key="2">
    <citation type="submission" date="2020-02" db="EMBL/GenBank/DDBJ databases">
        <title>Candidatus Galacturonibacter soehngenii shows hetero-acetogenic catabolism of galacturonic acid but lacks a canonical carbon monoxide dehydrogenase/acetyl-CoA synthase complex.</title>
        <authorList>
            <person name="Diender M."/>
            <person name="Stouten G.R."/>
            <person name="Petersen J.F."/>
            <person name="Nielsen P.H."/>
            <person name="Dueholm M.S."/>
            <person name="Pronk J.T."/>
            <person name="Van Loosdrecht M.C.M."/>
        </authorList>
    </citation>
    <scope>NUCLEOTIDE SEQUENCE [LARGE SCALE GENOMIC DNA]</scope>
    <source>
        <strain evidence="5">GalUA</strain>
    </source>
</reference>
<dbReference type="AlphaFoldDB" id="A0A7V7UBG1"/>
<dbReference type="PANTHER" id="PTHR22604">
    <property type="entry name" value="OXIDOREDUCTASES"/>
    <property type="match status" value="1"/>
</dbReference>
<keyword evidence="6" id="KW-1185">Reference proteome</keyword>
<evidence type="ECO:0000313" key="5">
    <source>
        <dbReference type="EMBL" id="KAB1437930.1"/>
    </source>
</evidence>
<dbReference type="Gene3D" id="3.30.360.10">
    <property type="entry name" value="Dihydrodipicolinate Reductase, domain 2"/>
    <property type="match status" value="1"/>
</dbReference>
<dbReference type="OrthoDB" id="9783105at2"/>
<dbReference type="InterPro" id="IPR036291">
    <property type="entry name" value="NAD(P)-bd_dom_sf"/>
</dbReference>
<dbReference type="InterPro" id="IPR000683">
    <property type="entry name" value="Gfo/Idh/MocA-like_OxRdtase_N"/>
</dbReference>
<dbReference type="EMBL" id="WAGX01000005">
    <property type="protein sequence ID" value="KAB1437930.1"/>
    <property type="molecule type" value="Genomic_DNA"/>
</dbReference>
<gene>
    <name evidence="5" type="ORF">F7O84_10110</name>
</gene>
<dbReference type="GO" id="GO:0000166">
    <property type="term" value="F:nucleotide binding"/>
    <property type="evidence" value="ECO:0007669"/>
    <property type="project" value="InterPro"/>
</dbReference>
<dbReference type="InterPro" id="IPR050984">
    <property type="entry name" value="Gfo/Idh/MocA_domain"/>
</dbReference>
<accession>A0A7V7UBG1</accession>
<dbReference type="SUPFAM" id="SSF55347">
    <property type="entry name" value="Glyceraldehyde-3-phosphate dehydrogenase-like, C-terminal domain"/>
    <property type="match status" value="1"/>
</dbReference>
<dbReference type="Pfam" id="PF22725">
    <property type="entry name" value="GFO_IDH_MocA_C3"/>
    <property type="match status" value="1"/>
</dbReference>
<reference evidence="5 6" key="1">
    <citation type="submission" date="2019-09" db="EMBL/GenBank/DDBJ databases">
        <authorList>
            <person name="Valk L.C."/>
        </authorList>
    </citation>
    <scope>NUCLEOTIDE SEQUENCE [LARGE SCALE GENOMIC DNA]</scope>
    <source>
        <strain evidence="5">GalUA</strain>
    </source>
</reference>
<feature type="domain" description="GFO/IDH/MocA-like oxidoreductase" evidence="4">
    <location>
        <begin position="136"/>
        <end position="250"/>
    </location>
</feature>
<dbReference type="SUPFAM" id="SSF51735">
    <property type="entry name" value="NAD(P)-binding Rossmann-fold domains"/>
    <property type="match status" value="1"/>
</dbReference>
<protein>
    <submittedName>
        <fullName evidence="5">Gfo/Idh/MocA family oxidoreductase</fullName>
    </submittedName>
</protein>
<keyword evidence="2" id="KW-0560">Oxidoreductase</keyword>